<feature type="region of interest" description="Disordered" evidence="1">
    <location>
        <begin position="1"/>
        <end position="50"/>
    </location>
</feature>
<evidence type="ECO:0000313" key="3">
    <source>
        <dbReference type="Proteomes" id="UP001295444"/>
    </source>
</evidence>
<feature type="compositionally biased region" description="Polar residues" evidence="1">
    <location>
        <begin position="87"/>
        <end position="98"/>
    </location>
</feature>
<feature type="region of interest" description="Disordered" evidence="1">
    <location>
        <begin position="76"/>
        <end position="165"/>
    </location>
</feature>
<feature type="region of interest" description="Disordered" evidence="1">
    <location>
        <begin position="190"/>
        <end position="230"/>
    </location>
</feature>
<evidence type="ECO:0000256" key="1">
    <source>
        <dbReference type="SAM" id="MobiDB-lite"/>
    </source>
</evidence>
<organism evidence="2 3">
    <name type="scientific">Pelobates cultripes</name>
    <name type="common">Western spadefoot toad</name>
    <dbReference type="NCBI Taxonomy" id="61616"/>
    <lineage>
        <taxon>Eukaryota</taxon>
        <taxon>Metazoa</taxon>
        <taxon>Chordata</taxon>
        <taxon>Craniata</taxon>
        <taxon>Vertebrata</taxon>
        <taxon>Euteleostomi</taxon>
        <taxon>Amphibia</taxon>
        <taxon>Batrachia</taxon>
        <taxon>Anura</taxon>
        <taxon>Pelobatoidea</taxon>
        <taxon>Pelobatidae</taxon>
        <taxon>Pelobates</taxon>
    </lineage>
</organism>
<protein>
    <submittedName>
        <fullName evidence="2">Uncharacterized protein</fullName>
    </submittedName>
</protein>
<keyword evidence="3" id="KW-1185">Reference proteome</keyword>
<name>A0AAD1TI15_PELCU</name>
<feature type="compositionally biased region" description="Polar residues" evidence="1">
    <location>
        <begin position="219"/>
        <end position="230"/>
    </location>
</feature>
<accession>A0AAD1TI15</accession>
<dbReference type="AlphaFoldDB" id="A0AAD1TI15"/>
<reference evidence="2" key="1">
    <citation type="submission" date="2022-03" db="EMBL/GenBank/DDBJ databases">
        <authorList>
            <person name="Alioto T."/>
            <person name="Alioto T."/>
            <person name="Gomez Garrido J."/>
        </authorList>
    </citation>
    <scope>NUCLEOTIDE SEQUENCE</scope>
</reference>
<evidence type="ECO:0000313" key="2">
    <source>
        <dbReference type="EMBL" id="CAH2326935.1"/>
    </source>
</evidence>
<feature type="compositionally biased region" description="Basic residues" evidence="1">
    <location>
        <begin position="99"/>
        <end position="116"/>
    </location>
</feature>
<sequence length="230" mass="26345">MATRRVSQGLPLNYSNKGDLRRYPAKRTTIPHSHKLPATEGMQWEEAESPTDAAQDVLARIHRHFKRFWKQLERRLYPPAPPHSTDLPEQTLQPNRRSAAQRHGTRSTPPKAKKPRFPPGHPHTQLRQINKSKQHRGDSYAATQSTKQKLWRKRQYLGPNPFGEKTLLQRRGYPVREPKRNPLDIVKARCVKPRPSRRSSTHQQTPTIPPLAALHELSSHGSVQPSQGIG</sequence>
<dbReference type="EMBL" id="OW240924">
    <property type="protein sequence ID" value="CAH2326935.1"/>
    <property type="molecule type" value="Genomic_DNA"/>
</dbReference>
<proteinExistence type="predicted"/>
<gene>
    <name evidence="2" type="ORF">PECUL_23A014592</name>
</gene>
<feature type="compositionally biased region" description="Basic residues" evidence="1">
    <location>
        <begin position="190"/>
        <end position="200"/>
    </location>
</feature>
<dbReference type="Proteomes" id="UP001295444">
    <property type="component" value="Chromosome 13"/>
</dbReference>